<name>A0ABR8FFU0_9NOST</name>
<dbReference type="EMBL" id="JACJST010000009">
    <property type="protein sequence ID" value="MBD2568611.1"/>
    <property type="molecule type" value="Genomic_DNA"/>
</dbReference>
<reference evidence="1 2" key="1">
    <citation type="journal article" date="2020" name="ISME J.">
        <title>Comparative genomics reveals insights into cyanobacterial evolution and habitat adaptation.</title>
        <authorList>
            <person name="Chen M.Y."/>
            <person name="Teng W.K."/>
            <person name="Zhao L."/>
            <person name="Hu C.X."/>
            <person name="Zhou Y.K."/>
            <person name="Han B.P."/>
            <person name="Song L.R."/>
            <person name="Shu W.S."/>
        </authorList>
    </citation>
    <scope>NUCLEOTIDE SEQUENCE [LARGE SCALE GENOMIC DNA]</scope>
    <source>
        <strain evidence="1 2">FACHB-196</strain>
    </source>
</reference>
<accession>A0ABR8FFU0</accession>
<sequence>MNIGLADSVITQYEYQLLEKYFELEKTPSKTALTVGALSQMWVFALYEILRQWRDRKYQFKKWFDNGAIDDKIQQLSKGDDLNLAQNIRSHQLEDYRNSQELRQTLDKQWYLLEPIYRKVELYRMNLAKHCAPGKDNLLPSSPGYGRINMLCGAMDYELINKDGSYDVLNRRDIADGLREVFSQV</sequence>
<evidence type="ECO:0000313" key="1">
    <source>
        <dbReference type="EMBL" id="MBD2568611.1"/>
    </source>
</evidence>
<organism evidence="1 2">
    <name type="scientific">Anabaena lutea FACHB-196</name>
    <dbReference type="NCBI Taxonomy" id="2692881"/>
    <lineage>
        <taxon>Bacteria</taxon>
        <taxon>Bacillati</taxon>
        <taxon>Cyanobacteriota</taxon>
        <taxon>Cyanophyceae</taxon>
        <taxon>Nostocales</taxon>
        <taxon>Nostocaceae</taxon>
        <taxon>Anabaena</taxon>
    </lineage>
</organism>
<gene>
    <name evidence="1" type="ORF">H6G59_11990</name>
</gene>
<proteinExistence type="predicted"/>
<protein>
    <submittedName>
        <fullName evidence="1">Uncharacterized protein</fullName>
    </submittedName>
</protein>
<evidence type="ECO:0000313" key="2">
    <source>
        <dbReference type="Proteomes" id="UP000640531"/>
    </source>
</evidence>
<comment type="caution">
    <text evidence="1">The sequence shown here is derived from an EMBL/GenBank/DDBJ whole genome shotgun (WGS) entry which is preliminary data.</text>
</comment>
<keyword evidence="2" id="KW-1185">Reference proteome</keyword>
<dbReference type="Proteomes" id="UP000640531">
    <property type="component" value="Unassembled WGS sequence"/>
</dbReference>